<keyword evidence="3" id="KW-1185">Reference proteome</keyword>
<dbReference type="EMBL" id="JAKIKU010000010">
    <property type="protein sequence ID" value="MCL1047024.1"/>
    <property type="molecule type" value="Genomic_DNA"/>
</dbReference>
<organism evidence="2 3">
    <name type="scientific">Shewanella electrodiphila</name>
    <dbReference type="NCBI Taxonomy" id="934143"/>
    <lineage>
        <taxon>Bacteria</taxon>
        <taxon>Pseudomonadati</taxon>
        <taxon>Pseudomonadota</taxon>
        <taxon>Gammaproteobacteria</taxon>
        <taxon>Alteromonadales</taxon>
        <taxon>Shewanellaceae</taxon>
        <taxon>Shewanella</taxon>
    </lineage>
</organism>
<gene>
    <name evidence="2" type="ORF">L2737_17130</name>
</gene>
<keyword evidence="1" id="KW-0812">Transmembrane</keyword>
<dbReference type="RefSeq" id="WP_248956549.1">
    <property type="nucleotide sequence ID" value="NZ_JAKIKU010000010.1"/>
</dbReference>
<keyword evidence="1" id="KW-0472">Membrane</keyword>
<evidence type="ECO:0000313" key="3">
    <source>
        <dbReference type="Proteomes" id="UP001202134"/>
    </source>
</evidence>
<feature type="transmembrane region" description="Helical" evidence="1">
    <location>
        <begin position="21"/>
        <end position="38"/>
    </location>
</feature>
<evidence type="ECO:0000313" key="2">
    <source>
        <dbReference type="EMBL" id="MCL1047024.1"/>
    </source>
</evidence>
<accession>A0ABT0KTT7</accession>
<name>A0ABT0KTT7_9GAMM</name>
<evidence type="ECO:0000256" key="1">
    <source>
        <dbReference type="SAM" id="Phobius"/>
    </source>
</evidence>
<comment type="caution">
    <text evidence="2">The sequence shown here is derived from an EMBL/GenBank/DDBJ whole genome shotgun (WGS) entry which is preliminary data.</text>
</comment>
<reference evidence="2 3" key="1">
    <citation type="submission" date="2022-01" db="EMBL/GenBank/DDBJ databases">
        <title>Whole genome-based taxonomy of the Shewanellaceae.</title>
        <authorList>
            <person name="Martin-Rodriguez A.J."/>
        </authorList>
    </citation>
    <scope>NUCLEOTIDE SEQUENCE [LARGE SCALE GENOMIC DNA]</scope>
    <source>
        <strain evidence="2 3">DSM 24955</strain>
    </source>
</reference>
<sequence>MMCSQRKMNTHQTGKVTLKPVLSIFSASALMFVAYFAASDSRDQLLAENCACSDTATYNSSLPSSHPNNRCATQSDNVSWGSWVTGNSRSSQFHFLDLLELLHGSEKSKPISDMPANNPNTI</sequence>
<proteinExistence type="predicted"/>
<keyword evidence="1" id="KW-1133">Transmembrane helix</keyword>
<protein>
    <submittedName>
        <fullName evidence="2">Uncharacterized protein</fullName>
    </submittedName>
</protein>
<dbReference type="Proteomes" id="UP001202134">
    <property type="component" value="Unassembled WGS sequence"/>
</dbReference>